<dbReference type="PANTHER" id="PTHR31080">
    <property type="entry name" value="PECTINESTERASE INHIBITOR-LIKE"/>
    <property type="match status" value="1"/>
</dbReference>
<sequence>MVYKYSMGVPIPLHYSKNPPKMATTKLFILAVALISLSHLSGTAATAPVASTSFIKSSCKSTTFPEVCIASLSGYASAIKNSQEQLVKTALSVSLNKAETTKEFVSKLLKFKGLKPREYAAIKDCVEETSDSVDRLTKSVNELKRMDRSHGKDFQWHMSNVETWVSAAITDENTCTDGFAGKALNGRIKASIRSHITSLAQVTSNALALINQYAAKY</sequence>
<evidence type="ECO:0000313" key="3">
    <source>
        <dbReference type="EMBL" id="PHT87070.1"/>
    </source>
</evidence>
<accession>A0A2G2ZYL1</accession>
<keyword evidence="1" id="KW-0732">Signal</keyword>
<feature type="domain" description="Pectinesterase inhibitor" evidence="2">
    <location>
        <begin position="50"/>
        <end position="209"/>
    </location>
</feature>
<comment type="caution">
    <text evidence="3">The sequence shown here is derived from an EMBL/GenBank/DDBJ whole genome shotgun (WGS) entry which is preliminary data.</text>
</comment>
<dbReference type="Pfam" id="PF04043">
    <property type="entry name" value="PMEI"/>
    <property type="match status" value="1"/>
</dbReference>
<name>A0A2G2ZYL1_CAPAN</name>
<keyword evidence="4" id="KW-1185">Reference proteome</keyword>
<dbReference type="AlphaFoldDB" id="A0A2G2ZYL1"/>
<reference evidence="3 4" key="2">
    <citation type="journal article" date="2017" name="Genome Biol.">
        <title>New reference genome sequences of hot pepper reveal the massive evolution of plant disease-resistance genes by retroduplication.</title>
        <authorList>
            <person name="Kim S."/>
            <person name="Park J."/>
            <person name="Yeom S.I."/>
            <person name="Kim Y.M."/>
            <person name="Seo E."/>
            <person name="Kim K.T."/>
            <person name="Kim M.S."/>
            <person name="Lee J.M."/>
            <person name="Cheong K."/>
            <person name="Shin H.S."/>
            <person name="Kim S.B."/>
            <person name="Han K."/>
            <person name="Lee J."/>
            <person name="Park M."/>
            <person name="Lee H.A."/>
            <person name="Lee H.Y."/>
            <person name="Lee Y."/>
            <person name="Oh S."/>
            <person name="Lee J.H."/>
            <person name="Choi E."/>
            <person name="Choi E."/>
            <person name="Lee S.E."/>
            <person name="Jeon J."/>
            <person name="Kim H."/>
            <person name="Choi G."/>
            <person name="Song H."/>
            <person name="Lee J."/>
            <person name="Lee S.C."/>
            <person name="Kwon J.K."/>
            <person name="Lee H.Y."/>
            <person name="Koo N."/>
            <person name="Hong Y."/>
            <person name="Kim R.W."/>
            <person name="Kang W.H."/>
            <person name="Huh J.H."/>
            <person name="Kang B.C."/>
            <person name="Yang T.J."/>
            <person name="Lee Y.H."/>
            <person name="Bennetzen J.L."/>
            <person name="Choi D."/>
        </authorList>
    </citation>
    <scope>NUCLEOTIDE SEQUENCE [LARGE SCALE GENOMIC DNA]</scope>
    <source>
        <strain evidence="4">cv. CM334</strain>
    </source>
</reference>
<dbReference type="Proteomes" id="UP000222542">
    <property type="component" value="Unassembled WGS sequence"/>
</dbReference>
<dbReference type="GO" id="GO:0009505">
    <property type="term" value="C:plant-type cell wall"/>
    <property type="evidence" value="ECO:0000318"/>
    <property type="project" value="GO_Central"/>
</dbReference>
<dbReference type="SMART" id="SM00856">
    <property type="entry name" value="PMEI"/>
    <property type="match status" value="1"/>
</dbReference>
<dbReference type="Gene3D" id="1.20.140.40">
    <property type="entry name" value="Invertase/pectin methylesterase inhibitor family protein"/>
    <property type="match status" value="1"/>
</dbReference>
<evidence type="ECO:0000256" key="1">
    <source>
        <dbReference type="ARBA" id="ARBA00022729"/>
    </source>
</evidence>
<reference evidence="3 4" key="1">
    <citation type="journal article" date="2014" name="Nat. Genet.">
        <title>Genome sequence of the hot pepper provides insights into the evolution of pungency in Capsicum species.</title>
        <authorList>
            <person name="Kim S."/>
            <person name="Park M."/>
            <person name="Yeom S.I."/>
            <person name="Kim Y.M."/>
            <person name="Lee J.M."/>
            <person name="Lee H.A."/>
            <person name="Seo E."/>
            <person name="Choi J."/>
            <person name="Cheong K."/>
            <person name="Kim K.T."/>
            <person name="Jung K."/>
            <person name="Lee G.W."/>
            <person name="Oh S.K."/>
            <person name="Bae C."/>
            <person name="Kim S.B."/>
            <person name="Lee H.Y."/>
            <person name="Kim S.Y."/>
            <person name="Kim M.S."/>
            <person name="Kang B.C."/>
            <person name="Jo Y.D."/>
            <person name="Yang H.B."/>
            <person name="Jeong H.J."/>
            <person name="Kang W.H."/>
            <person name="Kwon J.K."/>
            <person name="Shin C."/>
            <person name="Lim J.Y."/>
            <person name="Park J.H."/>
            <person name="Huh J.H."/>
            <person name="Kim J.S."/>
            <person name="Kim B.D."/>
            <person name="Cohen O."/>
            <person name="Paran I."/>
            <person name="Suh M.C."/>
            <person name="Lee S.B."/>
            <person name="Kim Y.K."/>
            <person name="Shin Y."/>
            <person name="Noh S.J."/>
            <person name="Park J."/>
            <person name="Seo Y.S."/>
            <person name="Kwon S.Y."/>
            <person name="Kim H.A."/>
            <person name="Park J.M."/>
            <person name="Kim H.J."/>
            <person name="Choi S.B."/>
            <person name="Bosland P.W."/>
            <person name="Reeves G."/>
            <person name="Jo S.H."/>
            <person name="Lee B.W."/>
            <person name="Cho H.T."/>
            <person name="Choi H.S."/>
            <person name="Lee M.S."/>
            <person name="Yu Y."/>
            <person name="Do Choi Y."/>
            <person name="Park B.S."/>
            <person name="van Deynze A."/>
            <person name="Ashrafi H."/>
            <person name="Hill T."/>
            <person name="Kim W.T."/>
            <person name="Pai H.S."/>
            <person name="Ahn H.K."/>
            <person name="Yeam I."/>
            <person name="Giovannoni J.J."/>
            <person name="Rose J.K."/>
            <person name="Sorensen I."/>
            <person name="Lee S.J."/>
            <person name="Kim R.W."/>
            <person name="Choi I.Y."/>
            <person name="Choi B.S."/>
            <person name="Lim J.S."/>
            <person name="Lee Y.H."/>
            <person name="Choi D."/>
        </authorList>
    </citation>
    <scope>NUCLEOTIDE SEQUENCE [LARGE SCALE GENOMIC DNA]</scope>
    <source>
        <strain evidence="4">cv. CM334</strain>
    </source>
</reference>
<dbReference type="EMBL" id="AYRZ02000003">
    <property type="protein sequence ID" value="PHT87070.1"/>
    <property type="molecule type" value="Genomic_DNA"/>
</dbReference>
<dbReference type="InterPro" id="IPR006501">
    <property type="entry name" value="Pectinesterase_inhib_dom"/>
</dbReference>
<dbReference type="CDD" id="cd15798">
    <property type="entry name" value="PMEI-like_3"/>
    <property type="match status" value="1"/>
</dbReference>
<dbReference type="Gramene" id="PHT87070">
    <property type="protein sequence ID" value="PHT87070"/>
    <property type="gene ID" value="T459_09176"/>
</dbReference>
<evidence type="ECO:0000313" key="4">
    <source>
        <dbReference type="Proteomes" id="UP000222542"/>
    </source>
</evidence>
<protein>
    <submittedName>
        <fullName evidence="3">21 kDa protein</fullName>
    </submittedName>
</protein>
<dbReference type="GO" id="GO:0046910">
    <property type="term" value="F:pectinesterase inhibitor activity"/>
    <property type="evidence" value="ECO:0007669"/>
    <property type="project" value="UniProtKB-ARBA"/>
</dbReference>
<dbReference type="InterPro" id="IPR035513">
    <property type="entry name" value="Invertase/methylesterase_inhib"/>
</dbReference>
<gene>
    <name evidence="3" type="ORF">T459_09176</name>
</gene>
<dbReference type="STRING" id="4072.A0A2G2ZYL1"/>
<evidence type="ECO:0000259" key="2">
    <source>
        <dbReference type="SMART" id="SM00856"/>
    </source>
</evidence>
<dbReference type="OMA" id="KMCGSAK"/>
<dbReference type="FunFam" id="1.20.140.40:FF:000005">
    <property type="entry name" value="Pectin methylesterase inhibitor 1"/>
    <property type="match status" value="1"/>
</dbReference>
<dbReference type="PANTHER" id="PTHR31080:SF87">
    <property type="entry name" value="PECTINESTERASE INHIBITOR 7"/>
    <property type="match status" value="1"/>
</dbReference>
<organism evidence="3 4">
    <name type="scientific">Capsicum annuum</name>
    <name type="common">Capsicum pepper</name>
    <dbReference type="NCBI Taxonomy" id="4072"/>
    <lineage>
        <taxon>Eukaryota</taxon>
        <taxon>Viridiplantae</taxon>
        <taxon>Streptophyta</taxon>
        <taxon>Embryophyta</taxon>
        <taxon>Tracheophyta</taxon>
        <taxon>Spermatophyta</taxon>
        <taxon>Magnoliopsida</taxon>
        <taxon>eudicotyledons</taxon>
        <taxon>Gunneridae</taxon>
        <taxon>Pentapetalae</taxon>
        <taxon>asterids</taxon>
        <taxon>lamiids</taxon>
        <taxon>Solanales</taxon>
        <taxon>Solanaceae</taxon>
        <taxon>Solanoideae</taxon>
        <taxon>Capsiceae</taxon>
        <taxon>Capsicum</taxon>
    </lineage>
</organism>
<dbReference type="GO" id="GO:0004857">
    <property type="term" value="F:enzyme inhibitor activity"/>
    <property type="evidence" value="ECO:0000318"/>
    <property type="project" value="GO_Central"/>
</dbReference>
<dbReference type="GO" id="GO:0009827">
    <property type="term" value="P:plant-type cell wall modification"/>
    <property type="evidence" value="ECO:0000318"/>
    <property type="project" value="GO_Central"/>
</dbReference>
<dbReference type="InterPro" id="IPR051955">
    <property type="entry name" value="PME_Inhibitor"/>
</dbReference>
<proteinExistence type="predicted"/>
<dbReference type="NCBIfam" id="TIGR01614">
    <property type="entry name" value="PME_inhib"/>
    <property type="match status" value="1"/>
</dbReference>
<dbReference type="SUPFAM" id="SSF101148">
    <property type="entry name" value="Plant invertase/pectin methylesterase inhibitor"/>
    <property type="match status" value="1"/>
</dbReference>